<organism evidence="6 7">
    <name type="scientific">Gehongia tenuis</name>
    <dbReference type="NCBI Taxonomy" id="2763655"/>
    <lineage>
        <taxon>Bacteria</taxon>
        <taxon>Bacillati</taxon>
        <taxon>Bacillota</taxon>
        <taxon>Clostridia</taxon>
        <taxon>Christensenellales</taxon>
        <taxon>Christensenellaceae</taxon>
        <taxon>Gehongia</taxon>
    </lineage>
</organism>
<dbReference type="Gene3D" id="3.20.20.70">
    <property type="entry name" value="Aldolase class I"/>
    <property type="match status" value="1"/>
</dbReference>
<dbReference type="InterPro" id="IPR017569">
    <property type="entry name" value="Enoyl_ACP_red-II_put"/>
</dbReference>
<dbReference type="EMBL" id="JACRSR010000001">
    <property type="protein sequence ID" value="MBC8530381.1"/>
    <property type="molecule type" value="Genomic_DNA"/>
</dbReference>
<evidence type="ECO:0000313" key="6">
    <source>
        <dbReference type="EMBL" id="MBC8530381.1"/>
    </source>
</evidence>
<proteinExistence type="predicted"/>
<reference evidence="6" key="1">
    <citation type="submission" date="2020-08" db="EMBL/GenBank/DDBJ databases">
        <title>Genome public.</title>
        <authorList>
            <person name="Liu C."/>
            <person name="Sun Q."/>
        </authorList>
    </citation>
    <scope>NUCLEOTIDE SEQUENCE</scope>
    <source>
        <strain evidence="6">NSJ-53</strain>
    </source>
</reference>
<evidence type="ECO:0000313" key="7">
    <source>
        <dbReference type="Proteomes" id="UP000623172"/>
    </source>
</evidence>
<name>A0A926D358_9FIRM</name>
<evidence type="ECO:0000256" key="2">
    <source>
        <dbReference type="ARBA" id="ARBA00013457"/>
    </source>
</evidence>
<dbReference type="InterPro" id="IPR013785">
    <property type="entry name" value="Aldolase_TIM"/>
</dbReference>
<dbReference type="Proteomes" id="UP000623172">
    <property type="component" value="Unassembled WGS sequence"/>
</dbReference>
<evidence type="ECO:0000256" key="4">
    <source>
        <dbReference type="ARBA" id="ARBA00022643"/>
    </source>
</evidence>
<keyword evidence="3" id="KW-0285">Flavoprotein</keyword>
<sequence length="311" mass="32523">MNTRVTELLGIEVPIFQGGMAWVADGDLASAVSAAGGLGIIAAANAPVEWVRGEIAKVRSRTANPFAVNIMLMSPNAEEVAKLVIEEKVPVVTTGAGSPAKYMEDWKRAGIKVIPVIPAVALARRMERCGADAVVAEGCESGGHVGEMTTMALMPQVVDAVKIPVIAAGGIGDGRGMAAAFMLGAGGVQVGTRFVVAKESNVHPAYKERILKARDTDTIVTGRPNGAPVRTLKNKLARELKELEDARVPFEEFENKAAGGLRRAVVEGDVDEGSLMAGQIAGLVSREETCREIIESMVREAEALLGGGGRG</sequence>
<dbReference type="RefSeq" id="WP_249314277.1">
    <property type="nucleotide sequence ID" value="NZ_JACRSR010000001.1"/>
</dbReference>
<dbReference type="PANTHER" id="PTHR32332:SF20">
    <property type="entry name" value="2-NITROPROPANE DIOXYGENASE-LIKE PROTEIN"/>
    <property type="match status" value="1"/>
</dbReference>
<keyword evidence="5" id="KW-0560">Oxidoreductase</keyword>
<evidence type="ECO:0000256" key="3">
    <source>
        <dbReference type="ARBA" id="ARBA00022630"/>
    </source>
</evidence>
<dbReference type="NCBIfam" id="TIGR03151">
    <property type="entry name" value="enACPred_II"/>
    <property type="match status" value="1"/>
</dbReference>
<dbReference type="AlphaFoldDB" id="A0A926D358"/>
<dbReference type="SUPFAM" id="SSF51412">
    <property type="entry name" value="Inosine monophosphate dehydrogenase (IMPDH)"/>
    <property type="match status" value="1"/>
</dbReference>
<dbReference type="CDD" id="cd04730">
    <property type="entry name" value="NPD_like"/>
    <property type="match status" value="1"/>
</dbReference>
<keyword evidence="4" id="KW-0288">FMN</keyword>
<accession>A0A926D358</accession>
<evidence type="ECO:0000256" key="1">
    <source>
        <dbReference type="ARBA" id="ARBA00003535"/>
    </source>
</evidence>
<protein>
    <recommendedName>
        <fullName evidence="2">Probable nitronate monooxygenase</fullName>
    </recommendedName>
</protein>
<keyword evidence="7" id="KW-1185">Reference proteome</keyword>
<comment type="caution">
    <text evidence="6">The sequence shown here is derived from an EMBL/GenBank/DDBJ whole genome shotgun (WGS) entry which is preliminary data.</text>
</comment>
<comment type="function">
    <text evidence="1">Nitronate monooxygenase that uses molecular oxygen to catalyze the oxidative denitrification of alkyl nitronates. Acts on propionate 3-nitronate (P3N), the presumed physiological substrate. Probably functions in the detoxification of P3N, a metabolic poison produced by plants and fungi as a defense mechanism.</text>
</comment>
<evidence type="ECO:0000256" key="5">
    <source>
        <dbReference type="ARBA" id="ARBA00023002"/>
    </source>
</evidence>
<dbReference type="GO" id="GO:0018580">
    <property type="term" value="F:nitronate monooxygenase activity"/>
    <property type="evidence" value="ECO:0007669"/>
    <property type="project" value="InterPro"/>
</dbReference>
<dbReference type="PANTHER" id="PTHR32332">
    <property type="entry name" value="2-NITROPROPANE DIOXYGENASE"/>
    <property type="match status" value="1"/>
</dbReference>
<dbReference type="InterPro" id="IPR004136">
    <property type="entry name" value="NMO"/>
</dbReference>
<gene>
    <name evidence="6" type="primary">fabK</name>
    <name evidence="6" type="ORF">H8696_00790</name>
</gene>
<dbReference type="Pfam" id="PF03060">
    <property type="entry name" value="NMO"/>
    <property type="match status" value="1"/>
</dbReference>